<name>A0A3L8P0P9_9ACTN</name>
<feature type="transmembrane region" description="Helical" evidence="7">
    <location>
        <begin position="226"/>
        <end position="249"/>
    </location>
</feature>
<feature type="transmembrane region" description="Helical" evidence="7">
    <location>
        <begin position="166"/>
        <end position="192"/>
    </location>
</feature>
<evidence type="ECO:0000313" key="10">
    <source>
        <dbReference type="Proteomes" id="UP000281708"/>
    </source>
</evidence>
<keyword evidence="5 7" id="KW-1133">Transmembrane helix</keyword>
<dbReference type="PROSITE" id="PS50928">
    <property type="entry name" value="ABC_TM1"/>
    <property type="match status" value="1"/>
</dbReference>
<keyword evidence="10" id="KW-1185">Reference proteome</keyword>
<dbReference type="SUPFAM" id="SSF161098">
    <property type="entry name" value="MetI-like"/>
    <property type="match status" value="1"/>
</dbReference>
<feature type="domain" description="ABC transmembrane type-1" evidence="8">
    <location>
        <begin position="56"/>
        <end position="249"/>
    </location>
</feature>
<comment type="subcellular location">
    <subcellularLocation>
        <location evidence="1 7">Cell membrane</location>
        <topology evidence="1 7">Multi-pass membrane protein</topology>
    </subcellularLocation>
</comment>
<dbReference type="Gene3D" id="1.10.3720.10">
    <property type="entry name" value="MetI-like"/>
    <property type="match status" value="1"/>
</dbReference>
<reference evidence="9 10" key="1">
    <citation type="submission" date="2018-10" db="EMBL/GenBank/DDBJ databases">
        <title>Marmoricola sp. 4Q3S-7 whole genome shotgun sequence.</title>
        <authorList>
            <person name="Li F."/>
        </authorList>
    </citation>
    <scope>NUCLEOTIDE SEQUENCE [LARGE SCALE GENOMIC DNA]</scope>
    <source>
        <strain evidence="9 10">4Q3S-7</strain>
    </source>
</reference>
<sequence>MLGAVYCLVPVAWVLVAATKSGADLFSTFTFAPGTHLFANIADLSAYRGGLFWRWMLNTVLYAGVGAALSTLVSAMAGFGLAKYEFLGKSTFFNLILAGVLVPGVILAIPQYLLVARVGMADTYWSVLLPSIISPYGIYLARIYATASVPDELVEAARADGASEARLFVLVALPIMRSGLVTVFLFQFVGIWNNFMLPYIMLGSDRLFPVTVGLNGLLNQGATQPALYTLVITGALLSILPLVALFLLLQRFWQVDLAAGAVKA</sequence>
<dbReference type="CDD" id="cd06261">
    <property type="entry name" value="TM_PBP2"/>
    <property type="match status" value="1"/>
</dbReference>
<evidence type="ECO:0000256" key="3">
    <source>
        <dbReference type="ARBA" id="ARBA00022475"/>
    </source>
</evidence>
<evidence type="ECO:0000256" key="4">
    <source>
        <dbReference type="ARBA" id="ARBA00022692"/>
    </source>
</evidence>
<keyword evidence="4 7" id="KW-0812">Transmembrane</keyword>
<keyword evidence="3" id="KW-1003">Cell membrane</keyword>
<gene>
    <name evidence="9" type="ORF">D9V37_19830</name>
</gene>
<comment type="similarity">
    <text evidence="7">Belongs to the binding-protein-dependent transport system permease family.</text>
</comment>
<dbReference type="InterPro" id="IPR035906">
    <property type="entry name" value="MetI-like_sf"/>
</dbReference>
<evidence type="ECO:0000256" key="1">
    <source>
        <dbReference type="ARBA" id="ARBA00004651"/>
    </source>
</evidence>
<dbReference type="PANTHER" id="PTHR43744">
    <property type="entry name" value="ABC TRANSPORTER PERMEASE PROTEIN MG189-RELATED-RELATED"/>
    <property type="match status" value="1"/>
</dbReference>
<keyword evidence="2 7" id="KW-0813">Transport</keyword>
<proteinExistence type="inferred from homology"/>
<evidence type="ECO:0000256" key="6">
    <source>
        <dbReference type="ARBA" id="ARBA00023136"/>
    </source>
</evidence>
<evidence type="ECO:0000313" key="9">
    <source>
        <dbReference type="EMBL" id="RLV48462.1"/>
    </source>
</evidence>
<keyword evidence="6 7" id="KW-0472">Membrane</keyword>
<dbReference type="PANTHER" id="PTHR43744:SF12">
    <property type="entry name" value="ABC TRANSPORTER PERMEASE PROTEIN MG189-RELATED"/>
    <property type="match status" value="1"/>
</dbReference>
<dbReference type="EMBL" id="RDBE01000010">
    <property type="protein sequence ID" value="RLV48462.1"/>
    <property type="molecule type" value="Genomic_DNA"/>
</dbReference>
<feature type="transmembrane region" description="Helical" evidence="7">
    <location>
        <begin position="124"/>
        <end position="145"/>
    </location>
</feature>
<dbReference type="InterPro" id="IPR000515">
    <property type="entry name" value="MetI-like"/>
</dbReference>
<dbReference type="Pfam" id="PF00528">
    <property type="entry name" value="BPD_transp_1"/>
    <property type="match status" value="1"/>
</dbReference>
<protein>
    <submittedName>
        <fullName evidence="9">Carbohydrate ABC transporter permease</fullName>
    </submittedName>
</protein>
<dbReference type="AlphaFoldDB" id="A0A3L8P0P9"/>
<dbReference type="OrthoDB" id="61122at2"/>
<dbReference type="GO" id="GO:0055085">
    <property type="term" value="P:transmembrane transport"/>
    <property type="evidence" value="ECO:0007669"/>
    <property type="project" value="InterPro"/>
</dbReference>
<evidence type="ECO:0000256" key="5">
    <source>
        <dbReference type="ARBA" id="ARBA00022989"/>
    </source>
</evidence>
<feature type="transmembrane region" description="Helical" evidence="7">
    <location>
        <begin position="60"/>
        <end position="80"/>
    </location>
</feature>
<evidence type="ECO:0000256" key="2">
    <source>
        <dbReference type="ARBA" id="ARBA00022448"/>
    </source>
</evidence>
<dbReference type="GO" id="GO:0005886">
    <property type="term" value="C:plasma membrane"/>
    <property type="evidence" value="ECO:0007669"/>
    <property type="project" value="UniProtKB-SubCell"/>
</dbReference>
<comment type="caution">
    <text evidence="9">The sequence shown here is derived from an EMBL/GenBank/DDBJ whole genome shotgun (WGS) entry which is preliminary data.</text>
</comment>
<accession>A0A3L8P0P9</accession>
<feature type="transmembrane region" description="Helical" evidence="7">
    <location>
        <begin position="92"/>
        <end position="112"/>
    </location>
</feature>
<dbReference type="Proteomes" id="UP000281708">
    <property type="component" value="Unassembled WGS sequence"/>
</dbReference>
<evidence type="ECO:0000256" key="7">
    <source>
        <dbReference type="RuleBase" id="RU363032"/>
    </source>
</evidence>
<evidence type="ECO:0000259" key="8">
    <source>
        <dbReference type="PROSITE" id="PS50928"/>
    </source>
</evidence>
<organism evidence="9 10">
    <name type="scientific">Nocardioides mangrovicus</name>
    <dbReference type="NCBI Taxonomy" id="2478913"/>
    <lineage>
        <taxon>Bacteria</taxon>
        <taxon>Bacillati</taxon>
        <taxon>Actinomycetota</taxon>
        <taxon>Actinomycetes</taxon>
        <taxon>Propionibacteriales</taxon>
        <taxon>Nocardioidaceae</taxon>
        <taxon>Nocardioides</taxon>
    </lineage>
</organism>